<dbReference type="InterPro" id="IPR036397">
    <property type="entry name" value="RNaseH_sf"/>
</dbReference>
<reference evidence="1" key="1">
    <citation type="submission" date="2011-04" db="EMBL/GenBank/DDBJ databases">
        <title>Evolution of plant cell wall degrading machinery underlies the functional diversity of forest fungi.</title>
        <authorList>
            <consortium name="US DOE Joint Genome Institute (JGI-PGF)"/>
            <person name="Eastwood D.C."/>
            <person name="Floudas D."/>
            <person name="Binder M."/>
            <person name="Majcherczyk A."/>
            <person name="Schneider P."/>
            <person name="Aerts A."/>
            <person name="Asiegbu F.O."/>
            <person name="Baker S.E."/>
            <person name="Barry K."/>
            <person name="Bendiksby M."/>
            <person name="Blumentritt M."/>
            <person name="Coutinho P.M."/>
            <person name="Cullen D."/>
            <person name="Cullen D."/>
            <person name="Gathman A."/>
            <person name="Goodell B."/>
            <person name="Henrissat B."/>
            <person name="Ihrmark K."/>
            <person name="Kauserud H."/>
            <person name="Kohler A."/>
            <person name="LaButti K."/>
            <person name="Lapidus A."/>
            <person name="Lavin J.L."/>
            <person name="Lee Y.-H."/>
            <person name="Lindquist E."/>
            <person name="Lilly W."/>
            <person name="Lucas S."/>
            <person name="Morin E."/>
            <person name="Murat C."/>
            <person name="Oguiza J.A."/>
            <person name="Park J."/>
            <person name="Pisabarro A.G."/>
            <person name="Riley R."/>
            <person name="Rosling A."/>
            <person name="Salamov A."/>
            <person name="Schmidt O."/>
            <person name="Schmutz J."/>
            <person name="Skrede I."/>
            <person name="Stenlid J."/>
            <person name="Wiebenga A."/>
            <person name="Xie X."/>
            <person name="Kues U."/>
            <person name="Hibbett D.S."/>
            <person name="Hoffmeister D."/>
            <person name="Hogberg N."/>
            <person name="Martin F."/>
            <person name="Grigoriev I.V."/>
            <person name="Watkinson S.C."/>
        </authorList>
    </citation>
    <scope>NUCLEOTIDE SEQUENCE</scope>
    <source>
        <strain evidence="1">S7.9</strain>
    </source>
</reference>
<dbReference type="AlphaFoldDB" id="F8NK12"/>
<evidence type="ECO:0008006" key="2">
    <source>
        <dbReference type="Google" id="ProtNLM"/>
    </source>
</evidence>
<dbReference type="HOGENOM" id="CLU_033666_15_1_1"/>
<feature type="non-terminal residue" evidence="1">
    <location>
        <position position="1"/>
    </location>
</feature>
<dbReference type="Gene3D" id="3.30.420.10">
    <property type="entry name" value="Ribonuclease H-like superfamily/Ribonuclease H"/>
    <property type="match status" value="1"/>
</dbReference>
<dbReference type="RefSeq" id="XP_007314523.1">
    <property type="nucleotide sequence ID" value="XM_007314461.1"/>
</dbReference>
<dbReference type="GeneID" id="18809085"/>
<dbReference type="OrthoDB" id="2627190at2759"/>
<name>F8NK12_SERL9</name>
<gene>
    <name evidence="1" type="ORF">SERLADRAFT_346281</name>
</gene>
<organism>
    <name type="scientific">Serpula lacrymans var. lacrymans (strain S7.9)</name>
    <name type="common">Dry rot fungus</name>
    <dbReference type="NCBI Taxonomy" id="578457"/>
    <lineage>
        <taxon>Eukaryota</taxon>
        <taxon>Fungi</taxon>
        <taxon>Dikarya</taxon>
        <taxon>Basidiomycota</taxon>
        <taxon>Agaricomycotina</taxon>
        <taxon>Agaricomycetes</taxon>
        <taxon>Agaricomycetidae</taxon>
        <taxon>Boletales</taxon>
        <taxon>Coniophorineae</taxon>
        <taxon>Serpulaceae</taxon>
        <taxon>Serpula</taxon>
    </lineage>
</organism>
<proteinExistence type="predicted"/>
<dbReference type="Proteomes" id="UP000008064">
    <property type="component" value="Unassembled WGS sequence"/>
</dbReference>
<sequence>KKAGEGLSDRLVQKTVKFGGGFLMIWGCMTWEGILEDKLQQTFQYYGLSPDDIIFQQDNDPKHTSRRAKQ</sequence>
<accession>F8NK12</accession>
<evidence type="ECO:0000313" key="1">
    <source>
        <dbReference type="EMBL" id="EGO28324.1"/>
    </source>
</evidence>
<dbReference type="KEGG" id="sla:SERLADRAFT_346281"/>
<protein>
    <recommendedName>
        <fullName evidence="2">Tc1-like transposase DDE domain-containing protein</fullName>
    </recommendedName>
</protein>
<dbReference type="GO" id="GO:0003676">
    <property type="term" value="F:nucleic acid binding"/>
    <property type="evidence" value="ECO:0007669"/>
    <property type="project" value="InterPro"/>
</dbReference>
<dbReference type="EMBL" id="GL945430">
    <property type="protein sequence ID" value="EGO28324.1"/>
    <property type="molecule type" value="Genomic_DNA"/>
</dbReference>